<feature type="transmembrane region" description="Helical" evidence="1">
    <location>
        <begin position="190"/>
        <end position="210"/>
    </location>
</feature>
<dbReference type="Gene3D" id="3.40.50.12780">
    <property type="entry name" value="N-terminal domain of ligase-like"/>
    <property type="match status" value="1"/>
</dbReference>
<organism evidence="2 3">
    <name type="scientific">Candidatus Woykebacteria bacterium RIFCSPLOWO2_01_FULL_41_12</name>
    <dbReference type="NCBI Taxonomy" id="1802604"/>
    <lineage>
        <taxon>Bacteria</taxon>
        <taxon>Candidatus Woykeibacteriota</taxon>
    </lineage>
</organism>
<proteinExistence type="predicted"/>
<evidence type="ECO:0000313" key="2">
    <source>
        <dbReference type="EMBL" id="OGY32824.1"/>
    </source>
</evidence>
<dbReference type="PANTHER" id="PTHR43845">
    <property type="entry name" value="BLR5969 PROTEIN"/>
    <property type="match status" value="1"/>
</dbReference>
<name>A0A1G1WYN2_9BACT</name>
<gene>
    <name evidence="2" type="ORF">A3A57_00070</name>
</gene>
<comment type="caution">
    <text evidence="2">The sequence shown here is derived from an EMBL/GenBank/DDBJ whole genome shotgun (WGS) entry which is preliminary data.</text>
</comment>
<dbReference type="EMBL" id="MHDA01000005">
    <property type="protein sequence ID" value="OGY32824.1"/>
    <property type="molecule type" value="Genomic_DNA"/>
</dbReference>
<evidence type="ECO:0000256" key="1">
    <source>
        <dbReference type="SAM" id="Phobius"/>
    </source>
</evidence>
<evidence type="ECO:0008006" key="4">
    <source>
        <dbReference type="Google" id="ProtNLM"/>
    </source>
</evidence>
<keyword evidence="1" id="KW-0812">Transmembrane</keyword>
<dbReference type="Proteomes" id="UP000179279">
    <property type="component" value="Unassembled WGS sequence"/>
</dbReference>
<protein>
    <recommendedName>
        <fullName evidence="4">Phenylacetate--CoA ligase</fullName>
    </recommendedName>
</protein>
<dbReference type="InterPro" id="IPR042099">
    <property type="entry name" value="ANL_N_sf"/>
</dbReference>
<reference evidence="2 3" key="1">
    <citation type="journal article" date="2016" name="Nat. Commun.">
        <title>Thousands of microbial genomes shed light on interconnected biogeochemical processes in an aquifer system.</title>
        <authorList>
            <person name="Anantharaman K."/>
            <person name="Brown C.T."/>
            <person name="Hug L.A."/>
            <person name="Sharon I."/>
            <person name="Castelle C.J."/>
            <person name="Probst A.J."/>
            <person name="Thomas B.C."/>
            <person name="Singh A."/>
            <person name="Wilkins M.J."/>
            <person name="Karaoz U."/>
            <person name="Brodie E.L."/>
            <person name="Williams K.H."/>
            <person name="Hubbard S.S."/>
            <person name="Banfield J.F."/>
        </authorList>
    </citation>
    <scope>NUCLEOTIDE SEQUENCE [LARGE SCALE GENOMIC DNA]</scope>
</reference>
<evidence type="ECO:0000313" key="3">
    <source>
        <dbReference type="Proteomes" id="UP000179279"/>
    </source>
</evidence>
<sequence>MANNLFTGPSIQTEYRRLDNNGRSKRSSRKVLNVFETLRSAVYRNSPKDFIKFYDLNLDDLLYTLINGDPVAIEEDGRKMALTLFRKASVELPAYQKFLKKNDINPKAIKNVEDFSLLPITSKENYLKKHPLDQLTWGGNMENLHLISVSSGSTGEPFYWPRGLGLEFETSLEYELVLRYFFEADKKTTLFVIGYAMGMYVAGVFTLNSLMSMVKKHYPLTIVSPGADKEAILKIIKSLGPNYDQVIVAAYSPVLKDLIDKGVEEKVNWKNFNLKFISGGEGFSEEFRNYIYRKVGTKNYLKSSMNTYGSADAAILGHETPLTILIRKIAGENRALRKALFKDDRIPSLHQYYPFFKYFEEINGGIVFSTYGGIPLVRYSIGDAGGVIPFQKMMLSLKDLKIDIKKEMSQYKCENLIMKLPFVYLFGRTDNTKIFYGANIYPEHIKNCLEQDEVINLVTGKYFMDILLDKNLNQSLYLAVELVSKLKPNSQIKRRVSSLIHNNLLKINEEYKYLSQTIEGRIHPTVELFNYGDSKYFSPGIKPRYVKKG</sequence>
<dbReference type="AlphaFoldDB" id="A0A1G1WYN2"/>
<keyword evidence="1" id="KW-1133">Transmembrane helix</keyword>
<keyword evidence="1" id="KW-0472">Membrane</keyword>
<accession>A0A1G1WYN2</accession>
<dbReference type="PANTHER" id="PTHR43845:SF1">
    <property type="entry name" value="BLR5969 PROTEIN"/>
    <property type="match status" value="1"/>
</dbReference>
<dbReference type="SUPFAM" id="SSF56801">
    <property type="entry name" value="Acetyl-CoA synthetase-like"/>
    <property type="match status" value="1"/>
</dbReference>